<sequence>MVPADIVTHLGLPKHSFIPCVLMLSSIVVFHLSTTFSLLGVAIERYIAIFNPFRYQILVTRRNALITIFITWTLSFIIGLMPVMGWNKGPTIDGSCVFELIIDMGFRVYFIFFGCVVTPLLIMFVIYARIFMEVQRQLQKFADGGKGTARDHQVQVMKKEIKTATSLFLVLFLFIVCCIPIQIMNCVFLFCPTCSVSLILVSVSLVLFHANSVVNPFLYAFRMRSFRCAFINILRCQNNDTNK</sequence>
<evidence type="ECO:0000313" key="14">
    <source>
        <dbReference type="Proteomes" id="UP000694388"/>
    </source>
</evidence>
<dbReference type="PANTHER" id="PTHR24246:SF21">
    <property type="entry name" value="G-PROTEIN COUPLED RECEPTORS FAMILY 1 PROFILE DOMAIN-CONTAINING PROTEIN"/>
    <property type="match status" value="1"/>
</dbReference>
<dbReference type="Ensembl" id="ENSEBUT00000007505.1">
    <property type="protein sequence ID" value="ENSEBUP00000007036.1"/>
    <property type="gene ID" value="ENSEBUG00000004618.1"/>
</dbReference>
<evidence type="ECO:0000256" key="2">
    <source>
        <dbReference type="ARBA" id="ARBA00022475"/>
    </source>
</evidence>
<evidence type="ECO:0000313" key="13">
    <source>
        <dbReference type="Ensembl" id="ENSEBUP00000007036.1"/>
    </source>
</evidence>
<evidence type="ECO:0000256" key="10">
    <source>
        <dbReference type="ARBA" id="ARBA00023224"/>
    </source>
</evidence>
<evidence type="ECO:0000256" key="7">
    <source>
        <dbReference type="ARBA" id="ARBA00023157"/>
    </source>
</evidence>
<feature type="transmembrane region" description="Helical" evidence="11">
    <location>
        <begin position="196"/>
        <end position="221"/>
    </location>
</feature>
<dbReference type="PROSITE" id="PS50262">
    <property type="entry name" value="G_PROTEIN_RECEP_F1_2"/>
    <property type="match status" value="1"/>
</dbReference>
<comment type="subcellular location">
    <subcellularLocation>
        <location evidence="1 11">Cell membrane</location>
        <topology evidence="1 11">Multi-pass membrane protein</topology>
    </subcellularLocation>
</comment>
<organism evidence="13 14">
    <name type="scientific">Eptatretus burgeri</name>
    <name type="common">Inshore hagfish</name>
    <dbReference type="NCBI Taxonomy" id="7764"/>
    <lineage>
        <taxon>Eukaryota</taxon>
        <taxon>Metazoa</taxon>
        <taxon>Chordata</taxon>
        <taxon>Craniata</taxon>
        <taxon>Vertebrata</taxon>
        <taxon>Cyclostomata</taxon>
        <taxon>Myxini</taxon>
        <taxon>Myxiniformes</taxon>
        <taxon>Myxinidae</taxon>
        <taxon>Eptatretinae</taxon>
        <taxon>Eptatretus</taxon>
    </lineage>
</organism>
<dbReference type="GO" id="GO:0001609">
    <property type="term" value="F:G protein-coupled adenosine receptor activity"/>
    <property type="evidence" value="ECO:0007669"/>
    <property type="project" value="UniProtKB-UniRule"/>
</dbReference>
<keyword evidence="9 11" id="KW-0325">Glycoprotein</keyword>
<keyword evidence="14" id="KW-1185">Reference proteome</keyword>
<protein>
    <submittedName>
        <fullName evidence="13">Adenosine receptor B1a</fullName>
    </submittedName>
</protein>
<keyword evidence="5 11" id="KW-0297">G-protein coupled receptor</keyword>
<keyword evidence="4 11" id="KW-1133">Transmembrane helix</keyword>
<name>A0A8C4NFM5_EPTBU</name>
<keyword evidence="8 11" id="KW-0675">Receptor</keyword>
<feature type="domain" description="G-protein coupled receptors family 1 profile" evidence="12">
    <location>
        <begin position="1"/>
        <end position="219"/>
    </location>
</feature>
<comment type="similarity">
    <text evidence="11">Belongs to the G-protein coupled receptor 1 family.</text>
</comment>
<keyword evidence="2 11" id="KW-1003">Cell membrane</keyword>
<dbReference type="PANTHER" id="PTHR24246">
    <property type="entry name" value="OLFACTORY RECEPTOR AND ADENOSINE RECEPTOR"/>
    <property type="match status" value="1"/>
</dbReference>
<dbReference type="Proteomes" id="UP000694388">
    <property type="component" value="Unplaced"/>
</dbReference>
<feature type="transmembrane region" description="Helical" evidence="11">
    <location>
        <begin position="16"/>
        <end position="43"/>
    </location>
</feature>
<evidence type="ECO:0000259" key="12">
    <source>
        <dbReference type="PROSITE" id="PS50262"/>
    </source>
</evidence>
<dbReference type="GO" id="GO:0005886">
    <property type="term" value="C:plasma membrane"/>
    <property type="evidence" value="ECO:0007669"/>
    <property type="project" value="UniProtKB-SubCell"/>
</dbReference>
<feature type="transmembrane region" description="Helical" evidence="11">
    <location>
        <begin position="167"/>
        <end position="190"/>
    </location>
</feature>
<dbReference type="SUPFAM" id="SSF81321">
    <property type="entry name" value="Family A G protein-coupled receptor-like"/>
    <property type="match status" value="1"/>
</dbReference>
<feature type="transmembrane region" description="Helical" evidence="11">
    <location>
        <begin position="106"/>
        <end position="130"/>
    </location>
</feature>
<dbReference type="InterPro" id="IPR000276">
    <property type="entry name" value="GPCR_Rhodpsn"/>
</dbReference>
<dbReference type="AlphaFoldDB" id="A0A8C4NFM5"/>
<dbReference type="OMA" id="ITIFITW"/>
<proteinExistence type="inferred from homology"/>
<accession>A0A8C4NFM5</accession>
<keyword evidence="3 11" id="KW-0812">Transmembrane</keyword>
<dbReference type="PRINTS" id="PR00237">
    <property type="entry name" value="GPCRRHODOPSN"/>
</dbReference>
<keyword evidence="7 11" id="KW-1015">Disulfide bond</keyword>
<reference evidence="13" key="1">
    <citation type="submission" date="2025-08" db="UniProtKB">
        <authorList>
            <consortium name="Ensembl"/>
        </authorList>
    </citation>
    <scope>IDENTIFICATION</scope>
</reference>
<evidence type="ECO:0000256" key="6">
    <source>
        <dbReference type="ARBA" id="ARBA00023136"/>
    </source>
</evidence>
<dbReference type="PROSITE" id="PS00237">
    <property type="entry name" value="G_PROTEIN_RECEP_F1_1"/>
    <property type="match status" value="1"/>
</dbReference>
<evidence type="ECO:0000256" key="1">
    <source>
        <dbReference type="ARBA" id="ARBA00004651"/>
    </source>
</evidence>
<evidence type="ECO:0000256" key="3">
    <source>
        <dbReference type="ARBA" id="ARBA00022692"/>
    </source>
</evidence>
<keyword evidence="10 11" id="KW-0807">Transducer</keyword>
<evidence type="ECO:0000256" key="8">
    <source>
        <dbReference type="ARBA" id="ARBA00023170"/>
    </source>
</evidence>
<dbReference type="Gene3D" id="1.20.1070.10">
    <property type="entry name" value="Rhodopsin 7-helix transmembrane proteins"/>
    <property type="match status" value="1"/>
</dbReference>
<dbReference type="PRINTS" id="PR00424">
    <property type="entry name" value="ADENOSINER"/>
</dbReference>
<dbReference type="InterPro" id="IPR017452">
    <property type="entry name" value="GPCR_Rhodpsn_7TM"/>
</dbReference>
<dbReference type="GeneTree" id="ENSGT01030000234555"/>
<evidence type="ECO:0000256" key="9">
    <source>
        <dbReference type="ARBA" id="ARBA00023180"/>
    </source>
</evidence>
<evidence type="ECO:0000256" key="11">
    <source>
        <dbReference type="RuleBase" id="RU201114"/>
    </source>
</evidence>
<dbReference type="InterPro" id="IPR001634">
    <property type="entry name" value="Adenosn_rcpt"/>
</dbReference>
<keyword evidence="6 11" id="KW-0472">Membrane</keyword>
<reference evidence="13" key="2">
    <citation type="submission" date="2025-09" db="UniProtKB">
        <authorList>
            <consortium name="Ensembl"/>
        </authorList>
    </citation>
    <scope>IDENTIFICATION</scope>
</reference>
<evidence type="ECO:0000256" key="4">
    <source>
        <dbReference type="ARBA" id="ARBA00022989"/>
    </source>
</evidence>
<feature type="transmembrane region" description="Helical" evidence="11">
    <location>
        <begin position="64"/>
        <end position="86"/>
    </location>
</feature>
<dbReference type="Pfam" id="PF00001">
    <property type="entry name" value="7tm_1"/>
    <property type="match status" value="1"/>
</dbReference>
<evidence type="ECO:0000256" key="5">
    <source>
        <dbReference type="ARBA" id="ARBA00023040"/>
    </source>
</evidence>